<keyword evidence="2" id="KW-0472">Membrane</keyword>
<evidence type="ECO:0000256" key="1">
    <source>
        <dbReference type="SAM" id="MobiDB-lite"/>
    </source>
</evidence>
<protein>
    <submittedName>
        <fullName evidence="3">Uncharacterized protein</fullName>
    </submittedName>
</protein>
<keyword evidence="2" id="KW-0812">Transmembrane</keyword>
<dbReference type="EMBL" id="JBJUIK010000015">
    <property type="protein sequence ID" value="KAL3501414.1"/>
    <property type="molecule type" value="Genomic_DNA"/>
</dbReference>
<organism evidence="3 4">
    <name type="scientific">Cinchona calisaya</name>
    <dbReference type="NCBI Taxonomy" id="153742"/>
    <lineage>
        <taxon>Eukaryota</taxon>
        <taxon>Viridiplantae</taxon>
        <taxon>Streptophyta</taxon>
        <taxon>Embryophyta</taxon>
        <taxon>Tracheophyta</taxon>
        <taxon>Spermatophyta</taxon>
        <taxon>Magnoliopsida</taxon>
        <taxon>eudicotyledons</taxon>
        <taxon>Gunneridae</taxon>
        <taxon>Pentapetalae</taxon>
        <taxon>asterids</taxon>
        <taxon>lamiids</taxon>
        <taxon>Gentianales</taxon>
        <taxon>Rubiaceae</taxon>
        <taxon>Cinchonoideae</taxon>
        <taxon>Cinchoneae</taxon>
        <taxon>Cinchona</taxon>
    </lineage>
</organism>
<sequence length="294" mass="33137">MVDVLKLRDYNNSVSDFLDENDDILKKELEEVNAETSGWIQEKNVILEKIDYSVKNFTYICTYLLGLHTIFFFTISREKILCSMAVLIWVIGILVITGIAFSLFRLIRALAVNIWEIQNLKDKKKKIVKRINRVAKKWRLEEKSNGKYAIPPTPRPQQRGGGVQEPPVPQQQGGGVQEPPVPLQDDPQDDLELGVAHQEGGVAQQPPAPPPPPPNYAQILTSVLVMVYVVKFLEIRSHCLKITRRIGHMSTDLKFVVFICGIIGVASLLYAILLPIMIDSYYCLPLKISNTTAV</sequence>
<feature type="transmembrane region" description="Helical" evidence="2">
    <location>
        <begin position="87"/>
        <end position="107"/>
    </location>
</feature>
<keyword evidence="4" id="KW-1185">Reference proteome</keyword>
<evidence type="ECO:0000313" key="4">
    <source>
        <dbReference type="Proteomes" id="UP001630127"/>
    </source>
</evidence>
<evidence type="ECO:0000256" key="2">
    <source>
        <dbReference type="SAM" id="Phobius"/>
    </source>
</evidence>
<evidence type="ECO:0000313" key="3">
    <source>
        <dbReference type="EMBL" id="KAL3501414.1"/>
    </source>
</evidence>
<feature type="transmembrane region" description="Helical" evidence="2">
    <location>
        <begin position="255"/>
        <end position="278"/>
    </location>
</feature>
<feature type="region of interest" description="Disordered" evidence="1">
    <location>
        <begin position="146"/>
        <end position="189"/>
    </location>
</feature>
<dbReference type="Proteomes" id="UP001630127">
    <property type="component" value="Unassembled WGS sequence"/>
</dbReference>
<keyword evidence="2" id="KW-1133">Transmembrane helix</keyword>
<dbReference type="AlphaFoldDB" id="A0ABD2Y520"/>
<gene>
    <name evidence="3" type="ORF">ACH5RR_035863</name>
</gene>
<accession>A0ABD2Y520</accession>
<feature type="transmembrane region" description="Helical" evidence="2">
    <location>
        <begin position="57"/>
        <end position="75"/>
    </location>
</feature>
<comment type="caution">
    <text evidence="3">The sequence shown here is derived from an EMBL/GenBank/DDBJ whole genome shotgun (WGS) entry which is preliminary data.</text>
</comment>
<reference evidence="3 4" key="1">
    <citation type="submission" date="2024-11" db="EMBL/GenBank/DDBJ databases">
        <title>A near-complete genome assembly of Cinchona calisaya.</title>
        <authorList>
            <person name="Lian D.C."/>
            <person name="Zhao X.W."/>
            <person name="Wei L."/>
        </authorList>
    </citation>
    <scope>NUCLEOTIDE SEQUENCE [LARGE SCALE GENOMIC DNA]</scope>
    <source>
        <tissue evidence="3">Nenye</tissue>
    </source>
</reference>
<proteinExistence type="predicted"/>
<name>A0ABD2Y520_9GENT</name>